<feature type="transmembrane region" description="Helical" evidence="1">
    <location>
        <begin position="247"/>
        <end position="268"/>
    </location>
</feature>
<organism evidence="3 4">
    <name type="scientific">Neolentinus lepideus HHB14362 ss-1</name>
    <dbReference type="NCBI Taxonomy" id="1314782"/>
    <lineage>
        <taxon>Eukaryota</taxon>
        <taxon>Fungi</taxon>
        <taxon>Dikarya</taxon>
        <taxon>Basidiomycota</taxon>
        <taxon>Agaricomycotina</taxon>
        <taxon>Agaricomycetes</taxon>
        <taxon>Gloeophyllales</taxon>
        <taxon>Gloeophyllaceae</taxon>
        <taxon>Neolentinus</taxon>
    </lineage>
</organism>
<evidence type="ECO:0000256" key="1">
    <source>
        <dbReference type="SAM" id="Phobius"/>
    </source>
</evidence>
<feature type="transmembrane region" description="Helical" evidence="1">
    <location>
        <begin position="145"/>
        <end position="167"/>
    </location>
</feature>
<feature type="transmembrane region" description="Helical" evidence="1">
    <location>
        <begin position="212"/>
        <end position="235"/>
    </location>
</feature>
<keyword evidence="4" id="KW-1185">Reference proteome</keyword>
<evidence type="ECO:0000313" key="3">
    <source>
        <dbReference type="EMBL" id="KZT29604.1"/>
    </source>
</evidence>
<feature type="transmembrane region" description="Helical" evidence="1">
    <location>
        <begin position="51"/>
        <end position="76"/>
    </location>
</feature>
<keyword evidence="1" id="KW-0472">Membrane</keyword>
<gene>
    <name evidence="3" type="ORF">NEOLEDRAFT_1127313</name>
</gene>
<dbReference type="InParanoid" id="A0A165VFJ2"/>
<dbReference type="OrthoDB" id="3357304at2759"/>
<accession>A0A165VFJ2</accession>
<feature type="transmembrane region" description="Helical" evidence="1">
    <location>
        <begin position="288"/>
        <end position="307"/>
    </location>
</feature>
<feature type="chain" id="PRO_5007868092" evidence="2">
    <location>
        <begin position="28"/>
        <end position="371"/>
    </location>
</feature>
<reference evidence="3 4" key="1">
    <citation type="journal article" date="2016" name="Mol. Biol. Evol.">
        <title>Comparative Genomics of Early-Diverging Mushroom-Forming Fungi Provides Insights into the Origins of Lignocellulose Decay Capabilities.</title>
        <authorList>
            <person name="Nagy L.G."/>
            <person name="Riley R."/>
            <person name="Tritt A."/>
            <person name="Adam C."/>
            <person name="Daum C."/>
            <person name="Floudas D."/>
            <person name="Sun H."/>
            <person name="Yadav J.S."/>
            <person name="Pangilinan J."/>
            <person name="Larsson K.H."/>
            <person name="Matsuura K."/>
            <person name="Barry K."/>
            <person name="Labutti K."/>
            <person name="Kuo R."/>
            <person name="Ohm R.A."/>
            <person name="Bhattacharya S.S."/>
            <person name="Shirouzu T."/>
            <person name="Yoshinaga Y."/>
            <person name="Martin F.M."/>
            <person name="Grigoriev I.V."/>
            <person name="Hibbett D.S."/>
        </authorList>
    </citation>
    <scope>NUCLEOTIDE SEQUENCE [LARGE SCALE GENOMIC DNA]</scope>
    <source>
        <strain evidence="3 4">HHB14362 ss-1</strain>
    </source>
</reference>
<proteinExistence type="predicted"/>
<feature type="transmembrane region" description="Helical" evidence="1">
    <location>
        <begin position="179"/>
        <end position="200"/>
    </location>
</feature>
<dbReference type="EMBL" id="KV425553">
    <property type="protein sequence ID" value="KZT29604.1"/>
    <property type="molecule type" value="Genomic_DNA"/>
</dbReference>
<feature type="signal peptide" evidence="2">
    <location>
        <begin position="1"/>
        <end position="27"/>
    </location>
</feature>
<protein>
    <submittedName>
        <fullName evidence="3">Uncharacterized protein</fullName>
    </submittedName>
</protein>
<dbReference type="Proteomes" id="UP000076761">
    <property type="component" value="Unassembled WGS sequence"/>
</dbReference>
<keyword evidence="1" id="KW-0812">Transmembrane</keyword>
<dbReference type="AlphaFoldDB" id="A0A165VFJ2"/>
<feature type="transmembrane region" description="Helical" evidence="1">
    <location>
        <begin position="88"/>
        <end position="110"/>
    </location>
</feature>
<name>A0A165VFJ2_9AGAM</name>
<keyword evidence="2" id="KW-0732">Signal</keyword>
<keyword evidence="1" id="KW-1133">Transmembrane helix</keyword>
<sequence length="371" mass="41667">MRGCAKLGRSILLVLLVWSSLNSAVLGDGDGNSTDSSDKAILRYRPAFTRSLPVQILLTGVIFTLLSLLMIQLLFTARHHWYLSPGNYILQVCGVATLGTSLAAAMYKILSVTASESEVWPYMLSYLSVDIPPLRSDNGWQTAELAAWLLMNGLTSALIQMVHIHFITLLFPNRLVKSLVFAMLVPLAVLHAVVQVLPIWSNPTVIALAPYVSSICSATLSLLFTFLLIIWAFFVNRKQAWRTEGGTAAFGVAAMALSILMTVLAFVYIPHKDQYEWYPELLHAVMMWQSYVGWWWWVGAGVSVGTYPEVKPKSKKDNHIAWTSAKSRMKRRSKEIVDVREVRPDVEELTSQYNRYLRRRTRPKNGDCAQG</sequence>
<evidence type="ECO:0000256" key="2">
    <source>
        <dbReference type="SAM" id="SignalP"/>
    </source>
</evidence>
<dbReference type="STRING" id="1314782.A0A165VFJ2"/>
<evidence type="ECO:0000313" key="4">
    <source>
        <dbReference type="Proteomes" id="UP000076761"/>
    </source>
</evidence>